<proteinExistence type="predicted"/>
<evidence type="ECO:0000259" key="1">
    <source>
        <dbReference type="PROSITE" id="PS50181"/>
    </source>
</evidence>
<sequence>MKLRYEFIVRQDRLEYLSDVALAILHLSESEATVNLPSGGVIEGGLKASTKDSSSSSAAFLNLPIDVLVLFLNYLRTRDLIALSLTTKKLRWVRPAIDSLADDDLPDTLNIRIPPRVKSLLQDQKKAEARCSHRIHQRFLPPSKVSHDKCPYCAHPLCPPSCPTALFLDTLSGVFYPAQFYHTNKAVFKYSTNIIQKLLFNSHVPTRTVGEDETQKVVYSTIWCEHHRCPRNLFSSSGPSFLNSPLSAGAHKFLTEYTQTASELQWRTVCSSKDLGHWVHDRWRVGYRPWNQNPLENPGSTTSNTVSPKPVHEAYTYSLLCLHCLRSASRQMIGSLPTPYEYSCFCEYIGNRKGCVRCGVTTVRLTRIEVFDLPNDQTLANTWTTRKYVLPREGFWLYVATDYRVGPSPNPNAPEPRRLYPVDLQRNNQLLSIVRGFEIIPLPPQPKIRLQDLPYSILQKIVLILNPMDPLRYIRFEESEYFCFSASYCFIKAAHGRMAPLRSLDYLKEPWYLMCSGRQGGFNSTEVFWKGQMDAKVREEQWKATRIAWSMGTGLRDLLAQK</sequence>
<dbReference type="EMBL" id="WIQZ01000034">
    <property type="protein sequence ID" value="KAF3134893.1"/>
    <property type="molecule type" value="Genomic_DNA"/>
</dbReference>
<dbReference type="Proteomes" id="UP000480548">
    <property type="component" value="Unassembled WGS sequence"/>
</dbReference>
<name>A0A7C8K349_ORBOL</name>
<reference evidence="2 3" key="1">
    <citation type="submission" date="2019-06" db="EMBL/GenBank/DDBJ databases">
        <authorList>
            <person name="Palmer J.M."/>
        </authorList>
    </citation>
    <scope>NUCLEOTIDE SEQUENCE [LARGE SCALE GENOMIC DNA]</scope>
    <source>
        <strain evidence="2 3">TWF703</strain>
    </source>
</reference>
<feature type="domain" description="F-box" evidence="1">
    <location>
        <begin position="57"/>
        <end position="113"/>
    </location>
</feature>
<organism evidence="2 3">
    <name type="scientific">Orbilia oligospora</name>
    <name type="common">Nematode-trapping fungus</name>
    <name type="synonym">Arthrobotrys oligospora</name>
    <dbReference type="NCBI Taxonomy" id="2813651"/>
    <lineage>
        <taxon>Eukaryota</taxon>
        <taxon>Fungi</taxon>
        <taxon>Dikarya</taxon>
        <taxon>Ascomycota</taxon>
        <taxon>Pezizomycotina</taxon>
        <taxon>Orbiliomycetes</taxon>
        <taxon>Orbiliales</taxon>
        <taxon>Orbiliaceae</taxon>
        <taxon>Orbilia</taxon>
    </lineage>
</organism>
<dbReference type="InterPro" id="IPR001810">
    <property type="entry name" value="F-box_dom"/>
</dbReference>
<gene>
    <name evidence="2" type="ORF">TWF703_006223</name>
</gene>
<dbReference type="AlphaFoldDB" id="A0A7C8K349"/>
<protein>
    <recommendedName>
        <fullName evidence="1">F-box domain-containing protein</fullName>
    </recommendedName>
</protein>
<evidence type="ECO:0000313" key="2">
    <source>
        <dbReference type="EMBL" id="KAF3134893.1"/>
    </source>
</evidence>
<evidence type="ECO:0000313" key="3">
    <source>
        <dbReference type="Proteomes" id="UP000480548"/>
    </source>
</evidence>
<dbReference type="PROSITE" id="PS50181">
    <property type="entry name" value="FBOX"/>
    <property type="match status" value="1"/>
</dbReference>
<comment type="caution">
    <text evidence="2">The sequence shown here is derived from an EMBL/GenBank/DDBJ whole genome shotgun (WGS) entry which is preliminary data.</text>
</comment>
<accession>A0A7C8K349</accession>